<evidence type="ECO:0000313" key="2">
    <source>
        <dbReference type="EMBL" id="RIA94857.1"/>
    </source>
</evidence>
<sequence length="177" mass="19823">MPGCTSKFSRQDNMMQHYRTHLSVKSRRSSKAASSLHHQSTHRTPILQEPHSKRVKRLVNNNNILNNINNNNNITCNTNISLMLPPTPLTTPTSTSVNGYNFVSDGNDTSLPPVRSIIPESEQVVLPPIRTLAPPISSAQPMTSHRIELNNSPHLMRSGQQQRNEFQLTNHYVSIVG</sequence>
<evidence type="ECO:0008006" key="4">
    <source>
        <dbReference type="Google" id="ProtNLM"/>
    </source>
</evidence>
<reference evidence="2 3" key="1">
    <citation type="submission" date="2018-06" db="EMBL/GenBank/DDBJ databases">
        <title>Comparative genomics reveals the genomic features of Rhizophagus irregularis, R. cerebriforme, R. diaphanum and Gigaspora rosea, and their symbiotic lifestyle signature.</title>
        <authorList>
            <person name="Morin E."/>
            <person name="San Clemente H."/>
            <person name="Chen E.C.H."/>
            <person name="De La Providencia I."/>
            <person name="Hainaut M."/>
            <person name="Kuo A."/>
            <person name="Kohler A."/>
            <person name="Murat C."/>
            <person name="Tang N."/>
            <person name="Roy S."/>
            <person name="Loubradou J."/>
            <person name="Henrissat B."/>
            <person name="Grigoriev I.V."/>
            <person name="Corradi N."/>
            <person name="Roux C."/>
            <person name="Martin F.M."/>
        </authorList>
    </citation>
    <scope>NUCLEOTIDE SEQUENCE [LARGE SCALE GENOMIC DNA]</scope>
    <source>
        <strain evidence="2 3">DAOM 227022</strain>
    </source>
</reference>
<proteinExistence type="predicted"/>
<dbReference type="Gene3D" id="3.30.160.60">
    <property type="entry name" value="Classic Zinc Finger"/>
    <property type="match status" value="1"/>
</dbReference>
<dbReference type="OrthoDB" id="2449671at2759"/>
<comment type="caution">
    <text evidence="2">The sequence shown here is derived from an EMBL/GenBank/DDBJ whole genome shotgun (WGS) entry which is preliminary data.</text>
</comment>
<keyword evidence="3" id="KW-1185">Reference proteome</keyword>
<feature type="region of interest" description="Disordered" evidence="1">
    <location>
        <begin position="22"/>
        <end position="51"/>
    </location>
</feature>
<organism evidence="2 3">
    <name type="scientific">Glomus cerebriforme</name>
    <dbReference type="NCBI Taxonomy" id="658196"/>
    <lineage>
        <taxon>Eukaryota</taxon>
        <taxon>Fungi</taxon>
        <taxon>Fungi incertae sedis</taxon>
        <taxon>Mucoromycota</taxon>
        <taxon>Glomeromycotina</taxon>
        <taxon>Glomeromycetes</taxon>
        <taxon>Glomerales</taxon>
        <taxon>Glomeraceae</taxon>
        <taxon>Glomus</taxon>
    </lineage>
</organism>
<evidence type="ECO:0000313" key="3">
    <source>
        <dbReference type="Proteomes" id="UP000265703"/>
    </source>
</evidence>
<accession>A0A397TET1</accession>
<protein>
    <recommendedName>
        <fullName evidence="4">C2H2-type domain-containing protein</fullName>
    </recommendedName>
</protein>
<dbReference type="STRING" id="658196.A0A397TET1"/>
<dbReference type="Proteomes" id="UP000265703">
    <property type="component" value="Unassembled WGS sequence"/>
</dbReference>
<dbReference type="AlphaFoldDB" id="A0A397TET1"/>
<dbReference type="EMBL" id="QKYT01000072">
    <property type="protein sequence ID" value="RIA94857.1"/>
    <property type="molecule type" value="Genomic_DNA"/>
</dbReference>
<evidence type="ECO:0000256" key="1">
    <source>
        <dbReference type="SAM" id="MobiDB-lite"/>
    </source>
</evidence>
<gene>
    <name evidence="2" type="ORF">C1645_709186</name>
</gene>
<name>A0A397TET1_9GLOM</name>